<proteinExistence type="predicted"/>
<gene>
    <name evidence="1" type="ORF">HPHI1048_LOCUS18037</name>
</gene>
<dbReference type="EMBL" id="HBEO01026791">
    <property type="protein sequence ID" value="CAD8498086.1"/>
    <property type="molecule type" value="Transcribed_RNA"/>
</dbReference>
<sequence length="121" mass="13811">MSTIHERTSGFLVKFAMKRCEPSLESQVVIINLTTEQAMKEVFYSRKTFRQDETQSLVAVGVSLDKDSVRVNHLVWRDQSIPSQLMTLLRFTSHNYLAALGGGTRSLIAFLHLKGRFYQVC</sequence>
<evidence type="ECO:0000313" key="1">
    <source>
        <dbReference type="EMBL" id="CAD8498086.1"/>
    </source>
</evidence>
<reference evidence="1" key="1">
    <citation type="submission" date="2021-01" db="EMBL/GenBank/DDBJ databases">
        <authorList>
            <person name="Corre E."/>
            <person name="Pelletier E."/>
            <person name="Niang G."/>
            <person name="Scheremetjew M."/>
            <person name="Finn R."/>
            <person name="Kale V."/>
            <person name="Holt S."/>
            <person name="Cochrane G."/>
            <person name="Meng A."/>
            <person name="Brown T."/>
            <person name="Cohen L."/>
        </authorList>
    </citation>
    <scope>NUCLEOTIDE SEQUENCE</scope>
    <source>
        <strain evidence="1">CCMP325</strain>
    </source>
</reference>
<name>A0A7S0HRR2_9CRYP</name>
<organism evidence="1">
    <name type="scientific">Hanusia phi</name>
    <dbReference type="NCBI Taxonomy" id="3032"/>
    <lineage>
        <taxon>Eukaryota</taxon>
        <taxon>Cryptophyceae</taxon>
        <taxon>Pyrenomonadales</taxon>
        <taxon>Geminigeraceae</taxon>
        <taxon>Hanusia</taxon>
    </lineage>
</organism>
<dbReference type="AlphaFoldDB" id="A0A7S0HRR2"/>
<accession>A0A7S0HRR2</accession>
<protein>
    <submittedName>
        <fullName evidence="1">Uncharacterized protein</fullName>
    </submittedName>
</protein>